<dbReference type="RefSeq" id="WP_155699072.1">
    <property type="nucleotide sequence ID" value="NZ_CP034235.1"/>
</dbReference>
<gene>
    <name evidence="3" type="ORF">EHS13_03720</name>
</gene>
<proteinExistence type="predicted"/>
<dbReference type="Gene3D" id="3.40.1550.10">
    <property type="entry name" value="CheC-like"/>
    <property type="match status" value="1"/>
</dbReference>
<dbReference type="InterPro" id="IPR028976">
    <property type="entry name" value="CheC-like_sf"/>
</dbReference>
<dbReference type="GO" id="GO:0006935">
    <property type="term" value="P:chemotaxis"/>
    <property type="evidence" value="ECO:0007669"/>
    <property type="project" value="UniProtKB-KW"/>
</dbReference>
<dbReference type="EMBL" id="CP034235">
    <property type="protein sequence ID" value="QGQ94075.1"/>
    <property type="molecule type" value="Genomic_DNA"/>
</dbReference>
<dbReference type="Proteomes" id="UP000426246">
    <property type="component" value="Chromosome"/>
</dbReference>
<dbReference type="SUPFAM" id="SSF103039">
    <property type="entry name" value="CheC-like"/>
    <property type="match status" value="1"/>
</dbReference>
<evidence type="ECO:0000256" key="1">
    <source>
        <dbReference type="ARBA" id="ARBA00022500"/>
    </source>
</evidence>
<dbReference type="OrthoDB" id="9788100at2"/>
<dbReference type="InterPro" id="IPR028051">
    <property type="entry name" value="CheX-like_dom"/>
</dbReference>
<evidence type="ECO:0000259" key="2">
    <source>
        <dbReference type="Pfam" id="PF13690"/>
    </source>
</evidence>
<name>A0A6B8REU2_9BACL</name>
<accession>A0A6B8REU2</accession>
<keyword evidence="4" id="KW-1185">Reference proteome</keyword>
<reference evidence="4" key="1">
    <citation type="submission" date="2018-11" db="EMBL/GenBank/DDBJ databases">
        <title>Complete genome sequence of Paenibacillus sp. ML311-T8.</title>
        <authorList>
            <person name="Nam Y.-D."/>
            <person name="Kang J."/>
            <person name="Chung W.-H."/>
            <person name="Park Y.S."/>
        </authorList>
    </citation>
    <scope>NUCLEOTIDE SEQUENCE [LARGE SCALE GENOMIC DNA]</scope>
    <source>
        <strain evidence="4">ML311-T8</strain>
    </source>
</reference>
<sequence length="151" mass="17063">MDMDEIFTGNLMMHTERYFNQLGIPFVEKYEGTSDTKLNEGYTVKLNVYGDLKGRFVLNMETSLAYSLVSHYILEAVNDAEIPSYADKVIAEIANIVAGKTISEEEDIDLYLGCPAVYLYSEARSETELDVRLMRSALTEAGVFQCVFIKE</sequence>
<dbReference type="AlphaFoldDB" id="A0A6B8REU2"/>
<dbReference type="Pfam" id="PF13690">
    <property type="entry name" value="CheX"/>
    <property type="match status" value="1"/>
</dbReference>
<dbReference type="KEGG" id="ppsc:EHS13_03720"/>
<organism evidence="3 4">
    <name type="scientific">Paenibacillus psychroresistens</name>
    <dbReference type="NCBI Taxonomy" id="1778678"/>
    <lineage>
        <taxon>Bacteria</taxon>
        <taxon>Bacillati</taxon>
        <taxon>Bacillota</taxon>
        <taxon>Bacilli</taxon>
        <taxon>Bacillales</taxon>
        <taxon>Paenibacillaceae</taxon>
        <taxon>Paenibacillus</taxon>
    </lineage>
</organism>
<protein>
    <recommendedName>
        <fullName evidence="2">Chemotaxis phosphatase CheX-like domain-containing protein</fullName>
    </recommendedName>
</protein>
<evidence type="ECO:0000313" key="3">
    <source>
        <dbReference type="EMBL" id="QGQ94075.1"/>
    </source>
</evidence>
<feature type="domain" description="Chemotaxis phosphatase CheX-like" evidence="2">
    <location>
        <begin position="43"/>
        <end position="125"/>
    </location>
</feature>
<evidence type="ECO:0000313" key="4">
    <source>
        <dbReference type="Proteomes" id="UP000426246"/>
    </source>
</evidence>
<keyword evidence="1" id="KW-0145">Chemotaxis</keyword>